<keyword evidence="1" id="KW-0378">Hydrolase</keyword>
<proteinExistence type="predicted"/>
<dbReference type="GO" id="GO:0004521">
    <property type="term" value="F:RNA endonuclease activity"/>
    <property type="evidence" value="ECO:0007669"/>
    <property type="project" value="TreeGrafter"/>
</dbReference>
<comment type="caution">
    <text evidence="4">The sequence shown here is derived from an EMBL/GenBank/DDBJ whole genome shotgun (WGS) entry which is preliminary data.</text>
</comment>
<evidence type="ECO:0000259" key="2">
    <source>
        <dbReference type="SMART" id="SM00849"/>
    </source>
</evidence>
<dbReference type="RefSeq" id="WP_008383960.1">
    <property type="nucleotide sequence ID" value="NZ_AOIV01000006.1"/>
</dbReference>
<dbReference type="AlphaFoldDB" id="M0DGQ9"/>
<dbReference type="SUPFAM" id="SSF56281">
    <property type="entry name" value="Metallo-hydrolase/oxidoreductase"/>
    <property type="match status" value="1"/>
</dbReference>
<dbReference type="InterPro" id="IPR022712">
    <property type="entry name" value="Beta_Casp"/>
</dbReference>
<dbReference type="InterPro" id="IPR036866">
    <property type="entry name" value="RibonucZ/Hydroxyglut_hydro"/>
</dbReference>
<keyword evidence="5" id="KW-1185">Reference proteome</keyword>
<dbReference type="OrthoDB" id="40950at2157"/>
<evidence type="ECO:0000313" key="5">
    <source>
        <dbReference type="Proteomes" id="UP000011513"/>
    </source>
</evidence>
<dbReference type="eggNOG" id="arCOG00541">
    <property type="taxonomic scope" value="Archaea"/>
</dbReference>
<evidence type="ECO:0000313" key="4">
    <source>
        <dbReference type="EMBL" id="ELZ33978.1"/>
    </source>
</evidence>
<reference evidence="4 5" key="1">
    <citation type="journal article" date="2014" name="PLoS Genet.">
        <title>Phylogenetically driven sequencing of extremely halophilic archaea reveals strategies for static and dynamic osmo-response.</title>
        <authorList>
            <person name="Becker E.A."/>
            <person name="Seitzer P.M."/>
            <person name="Tritt A."/>
            <person name="Larsen D."/>
            <person name="Krusor M."/>
            <person name="Yao A.I."/>
            <person name="Wu D."/>
            <person name="Madern D."/>
            <person name="Eisen J.A."/>
            <person name="Darling A.E."/>
            <person name="Facciotti M.T."/>
        </authorList>
    </citation>
    <scope>NUCLEOTIDE SEQUENCE [LARGE SCALE GENOMIC DNA]</scope>
    <source>
        <strain evidence="4 5">JCM 14848</strain>
    </source>
</reference>
<dbReference type="InterPro" id="IPR011108">
    <property type="entry name" value="RMMBL"/>
</dbReference>
<dbReference type="InterPro" id="IPR050698">
    <property type="entry name" value="MBL"/>
</dbReference>
<dbReference type="GO" id="GO:0016787">
    <property type="term" value="F:hydrolase activity"/>
    <property type="evidence" value="ECO:0007669"/>
    <property type="project" value="UniProtKB-KW"/>
</dbReference>
<dbReference type="Gene3D" id="3.40.50.10890">
    <property type="match status" value="1"/>
</dbReference>
<dbReference type="Gene3D" id="3.60.15.10">
    <property type="entry name" value="Ribonuclease Z/Hydroxyacylglutathione hydrolase-like"/>
    <property type="match status" value="1"/>
</dbReference>
<dbReference type="Proteomes" id="UP000011513">
    <property type="component" value="Unassembled WGS sequence"/>
</dbReference>
<protein>
    <submittedName>
        <fullName evidence="4">mRNA 3'-end processing factor</fullName>
    </submittedName>
</protein>
<dbReference type="InterPro" id="IPR001279">
    <property type="entry name" value="Metallo-B-lactamas"/>
</dbReference>
<feature type="domain" description="Metallo-beta-lactamase" evidence="2">
    <location>
        <begin position="13"/>
        <end position="218"/>
    </location>
</feature>
<dbReference type="SMART" id="SM01027">
    <property type="entry name" value="Beta-Casp"/>
    <property type="match status" value="1"/>
</dbReference>
<dbReference type="Pfam" id="PF10996">
    <property type="entry name" value="Beta-Casp"/>
    <property type="match status" value="1"/>
</dbReference>
<dbReference type="PANTHER" id="PTHR11203:SF52">
    <property type="entry name" value="MRNA 3-END PROCESSING FACTOR"/>
    <property type="match status" value="1"/>
</dbReference>
<name>M0DGQ9_HALPD</name>
<feature type="domain" description="Beta-Casp" evidence="3">
    <location>
        <begin position="223"/>
        <end position="332"/>
    </location>
</feature>
<accession>M0DGQ9</accession>
<gene>
    <name evidence="4" type="ORF">C474_03425</name>
</gene>
<dbReference type="Pfam" id="PF00753">
    <property type="entry name" value="Lactamase_B"/>
    <property type="match status" value="1"/>
</dbReference>
<dbReference type="Pfam" id="PF07521">
    <property type="entry name" value="RMMBL"/>
    <property type="match status" value="1"/>
</dbReference>
<dbReference type="CDD" id="cd16295">
    <property type="entry name" value="TTHA0252-CPSF-like_MBL-fold"/>
    <property type="match status" value="1"/>
</dbReference>
<evidence type="ECO:0000259" key="3">
    <source>
        <dbReference type="SMART" id="SM01027"/>
    </source>
</evidence>
<sequence length="410" mass="44529">MKLQFLGGVGEVGRSAILVDDSLLLDYGMLTGNPPQFPVSSPDPDAVVVSHGHLDHVGMVPALLSGDRRPPIHWTPPTAELAGTLARDTLKLQGGRYDCPFTETHVRRMTQVSEPHGYGEAFEAAGYEVTLYDAGHIPGSAHVLVDDGETRLLYTADFHTDDQRIVGASTDRPDADVVVCESTYADVEHEDRAAVEERFVESVRGTIWEGGTVVVPAFAIGRTQEMLLVLDAHDVECYVDGMGKGVTKMLLRHPEFVRDGEALRRAKSHARFVTGRNGQRRRIASQNTAIVTTSGMLSGGPAMTYVPEISGDPTNKITLTGYQVEGTPGRDLIERGRAEIDGRTMPVAARAEMYDFSAHADREGLRAFLREYEGAEVLVNHGDDCAGFAETLRADGFDARAPELGETVEV</sequence>
<dbReference type="SMART" id="SM00849">
    <property type="entry name" value="Lactamase_B"/>
    <property type="match status" value="1"/>
</dbReference>
<dbReference type="InParanoid" id="M0DGQ9"/>
<organism evidence="4 5">
    <name type="scientific">Halogeometricum pallidum JCM 14848</name>
    <dbReference type="NCBI Taxonomy" id="1227487"/>
    <lineage>
        <taxon>Archaea</taxon>
        <taxon>Methanobacteriati</taxon>
        <taxon>Methanobacteriota</taxon>
        <taxon>Stenosarchaea group</taxon>
        <taxon>Halobacteria</taxon>
        <taxon>Halobacteriales</taxon>
        <taxon>Haloferacaceae</taxon>
        <taxon>Halogeometricum</taxon>
    </lineage>
</organism>
<evidence type="ECO:0000256" key="1">
    <source>
        <dbReference type="ARBA" id="ARBA00022801"/>
    </source>
</evidence>
<dbReference type="PATRIC" id="fig|1227487.5.peg.693"/>
<dbReference type="EMBL" id="AOIV01000006">
    <property type="protein sequence ID" value="ELZ33978.1"/>
    <property type="molecule type" value="Genomic_DNA"/>
</dbReference>
<dbReference type="PANTHER" id="PTHR11203">
    <property type="entry name" value="CLEAVAGE AND POLYADENYLATION SPECIFICITY FACTOR FAMILY MEMBER"/>
    <property type="match status" value="1"/>
</dbReference>